<dbReference type="PANTHER" id="PTHR43072:SF23">
    <property type="entry name" value="UPF0039 PROTEIN C11D3.02C"/>
    <property type="match status" value="1"/>
</dbReference>
<feature type="domain" description="N-acetyltransferase" evidence="3">
    <location>
        <begin position="28"/>
        <end position="182"/>
    </location>
</feature>
<sequence length="187" mass="20833">MPASPATLPAQDPSGEHWVESLTDGTHVLIRPLRAEDRQREADFIARLSPEARHFRFLCSMREVSPALLDQLMAVDFHDSVAYVALVHQDGELIEVGISRYSVGQDKQQCECAVTVADDWRERGLAVALMRHLIDCARRNGLQQMFSVDSAANTAMHDLARFLGFSSHQDPEDATQLIHTLKLQAAS</sequence>
<organism evidence="4 5">
    <name type="scientific">Pseudomonas knackmussii (strain DSM 6978 / CCUG 54928 / LMG 23759 / B13)</name>
    <dbReference type="NCBI Taxonomy" id="1301098"/>
    <lineage>
        <taxon>Bacteria</taxon>
        <taxon>Pseudomonadati</taxon>
        <taxon>Pseudomonadota</taxon>
        <taxon>Gammaproteobacteria</taxon>
        <taxon>Pseudomonadales</taxon>
        <taxon>Pseudomonadaceae</taxon>
        <taxon>Pseudomonas</taxon>
    </lineage>
</organism>
<dbReference type="eggNOG" id="COG1247">
    <property type="taxonomic scope" value="Bacteria"/>
</dbReference>
<dbReference type="AlphaFoldDB" id="A0A024HFW0"/>
<dbReference type="HOGENOM" id="CLU_105788_0_0_6"/>
<proteinExistence type="predicted"/>
<evidence type="ECO:0000259" key="3">
    <source>
        <dbReference type="PROSITE" id="PS51186"/>
    </source>
</evidence>
<protein>
    <recommendedName>
        <fullName evidence="3">N-acetyltransferase domain-containing protein</fullName>
    </recommendedName>
</protein>
<dbReference type="Proteomes" id="UP000025241">
    <property type="component" value="Chromosome I"/>
</dbReference>
<dbReference type="InterPro" id="IPR000182">
    <property type="entry name" value="GNAT_dom"/>
</dbReference>
<keyword evidence="1" id="KW-0808">Transferase</keyword>
<keyword evidence="5" id="KW-1185">Reference proteome</keyword>
<reference evidence="4 5" key="1">
    <citation type="submission" date="2013-03" db="EMBL/GenBank/DDBJ databases">
        <authorList>
            <person name="Linke B."/>
        </authorList>
    </citation>
    <scope>NUCLEOTIDE SEQUENCE [LARGE SCALE GENOMIC DNA]</scope>
    <source>
        <strain evidence="4 5">B13</strain>
    </source>
</reference>
<accession>A0A024HFW0</accession>
<dbReference type="CDD" id="cd04301">
    <property type="entry name" value="NAT_SF"/>
    <property type="match status" value="1"/>
</dbReference>
<dbReference type="OrthoDB" id="9807426at2"/>
<evidence type="ECO:0000256" key="2">
    <source>
        <dbReference type="ARBA" id="ARBA00023315"/>
    </source>
</evidence>
<evidence type="ECO:0000313" key="5">
    <source>
        <dbReference type="Proteomes" id="UP000025241"/>
    </source>
</evidence>
<evidence type="ECO:0000256" key="1">
    <source>
        <dbReference type="ARBA" id="ARBA00022679"/>
    </source>
</evidence>
<dbReference type="STRING" id="1301098.PKB_2568"/>
<dbReference type="EMBL" id="HG322950">
    <property type="protein sequence ID" value="CDF83915.1"/>
    <property type="molecule type" value="Genomic_DNA"/>
</dbReference>
<dbReference type="Gene3D" id="3.40.630.30">
    <property type="match status" value="1"/>
</dbReference>
<name>A0A024HFW0_PSEKB</name>
<dbReference type="RefSeq" id="WP_052355267.1">
    <property type="nucleotide sequence ID" value="NZ_HG322950.1"/>
</dbReference>
<dbReference type="Pfam" id="PF00583">
    <property type="entry name" value="Acetyltransf_1"/>
    <property type="match status" value="1"/>
</dbReference>
<dbReference type="KEGG" id="pkc:PKB_2568"/>
<dbReference type="SUPFAM" id="SSF55729">
    <property type="entry name" value="Acyl-CoA N-acyltransferases (Nat)"/>
    <property type="match status" value="1"/>
</dbReference>
<dbReference type="PANTHER" id="PTHR43072">
    <property type="entry name" value="N-ACETYLTRANSFERASE"/>
    <property type="match status" value="1"/>
</dbReference>
<dbReference type="GO" id="GO:0016747">
    <property type="term" value="F:acyltransferase activity, transferring groups other than amino-acyl groups"/>
    <property type="evidence" value="ECO:0007669"/>
    <property type="project" value="InterPro"/>
</dbReference>
<keyword evidence="2" id="KW-0012">Acyltransferase</keyword>
<gene>
    <name evidence="4" type="ORF">PKB_2568</name>
</gene>
<dbReference type="InterPro" id="IPR016181">
    <property type="entry name" value="Acyl_CoA_acyltransferase"/>
</dbReference>
<dbReference type="PATRIC" id="fig|1301098.3.peg.2575"/>
<evidence type="ECO:0000313" key="4">
    <source>
        <dbReference type="EMBL" id="CDF83915.1"/>
    </source>
</evidence>
<dbReference type="PROSITE" id="PS51186">
    <property type="entry name" value="GNAT"/>
    <property type="match status" value="1"/>
</dbReference>
<reference evidence="4 5" key="2">
    <citation type="submission" date="2014-05" db="EMBL/GenBank/DDBJ databases">
        <title>Genome sequence of the 3-chlorobenzoate degrading bacterium Pseudomonas knackmussii B13 shows multiple evidence for horizontal gene transfer.</title>
        <authorList>
            <person name="Miyazaki R."/>
            <person name="Bertelli C."/>
            <person name="Falquet L."/>
            <person name="Robinson-Rechavi M."/>
            <person name="Gharib W."/>
            <person name="Roy S."/>
            <person name="Van der Meer J.R."/>
        </authorList>
    </citation>
    <scope>NUCLEOTIDE SEQUENCE [LARGE SCALE GENOMIC DNA]</scope>
    <source>
        <strain evidence="4 5">B13</strain>
    </source>
</reference>